<keyword evidence="3" id="KW-0255">Endonuclease</keyword>
<dbReference type="Pfam" id="PF00078">
    <property type="entry name" value="RVT_1"/>
    <property type="match status" value="1"/>
</dbReference>
<dbReference type="AlphaFoldDB" id="A0AAV4FN93"/>
<evidence type="ECO:0000259" key="2">
    <source>
        <dbReference type="PROSITE" id="PS50878"/>
    </source>
</evidence>
<gene>
    <name evidence="3" type="ORF">ElyMa_002144200</name>
</gene>
<dbReference type="SUPFAM" id="SSF56672">
    <property type="entry name" value="DNA/RNA polymerases"/>
    <property type="match status" value="1"/>
</dbReference>
<dbReference type="PANTHER" id="PTHR47027">
    <property type="entry name" value="REVERSE TRANSCRIPTASE DOMAIN-CONTAINING PROTEIN"/>
    <property type="match status" value="1"/>
</dbReference>
<dbReference type="EMBL" id="BMAT01004464">
    <property type="protein sequence ID" value="GFR73760.1"/>
    <property type="molecule type" value="Genomic_DNA"/>
</dbReference>
<dbReference type="InterPro" id="IPR000477">
    <property type="entry name" value="RT_dom"/>
</dbReference>
<dbReference type="GO" id="GO:0004519">
    <property type="term" value="F:endonuclease activity"/>
    <property type="evidence" value="ECO:0007669"/>
    <property type="project" value="UniProtKB-KW"/>
</dbReference>
<dbReference type="CDD" id="cd01650">
    <property type="entry name" value="RT_nLTR_like"/>
    <property type="match status" value="1"/>
</dbReference>
<evidence type="ECO:0000313" key="3">
    <source>
        <dbReference type="EMBL" id="GFR73760.1"/>
    </source>
</evidence>
<dbReference type="PANTHER" id="PTHR47027:SF8">
    <property type="entry name" value="RIBONUCLEASE H"/>
    <property type="match status" value="1"/>
</dbReference>
<keyword evidence="3" id="KW-0378">Hydrolase</keyword>
<feature type="domain" description="Reverse transcriptase" evidence="2">
    <location>
        <begin position="73"/>
        <end position="347"/>
    </location>
</feature>
<organism evidence="3 4">
    <name type="scientific">Elysia marginata</name>
    <dbReference type="NCBI Taxonomy" id="1093978"/>
    <lineage>
        <taxon>Eukaryota</taxon>
        <taxon>Metazoa</taxon>
        <taxon>Spiralia</taxon>
        <taxon>Lophotrochozoa</taxon>
        <taxon>Mollusca</taxon>
        <taxon>Gastropoda</taxon>
        <taxon>Heterobranchia</taxon>
        <taxon>Euthyneura</taxon>
        <taxon>Panpulmonata</taxon>
        <taxon>Sacoglossa</taxon>
        <taxon>Placobranchoidea</taxon>
        <taxon>Plakobranchidae</taxon>
        <taxon>Elysia</taxon>
    </lineage>
</organism>
<keyword evidence="4" id="KW-1185">Reference proteome</keyword>
<comment type="caution">
    <text evidence="3">The sequence shown here is derived from an EMBL/GenBank/DDBJ whole genome shotgun (WGS) entry which is preliminary data.</text>
</comment>
<feature type="region of interest" description="Disordered" evidence="1">
    <location>
        <begin position="1"/>
        <end position="21"/>
    </location>
</feature>
<evidence type="ECO:0000313" key="4">
    <source>
        <dbReference type="Proteomes" id="UP000762676"/>
    </source>
</evidence>
<name>A0AAV4FN93_9GAST</name>
<dbReference type="PROSITE" id="PS50878">
    <property type="entry name" value="RT_POL"/>
    <property type="match status" value="1"/>
</dbReference>
<dbReference type="Proteomes" id="UP000762676">
    <property type="component" value="Unassembled WGS sequence"/>
</dbReference>
<evidence type="ECO:0000256" key="1">
    <source>
        <dbReference type="SAM" id="MobiDB-lite"/>
    </source>
</evidence>
<reference evidence="3 4" key="1">
    <citation type="journal article" date="2021" name="Elife">
        <title>Chloroplast acquisition without the gene transfer in kleptoplastic sea slugs, Plakobranchus ocellatus.</title>
        <authorList>
            <person name="Maeda T."/>
            <person name="Takahashi S."/>
            <person name="Yoshida T."/>
            <person name="Shimamura S."/>
            <person name="Takaki Y."/>
            <person name="Nagai Y."/>
            <person name="Toyoda A."/>
            <person name="Suzuki Y."/>
            <person name="Arimoto A."/>
            <person name="Ishii H."/>
            <person name="Satoh N."/>
            <person name="Nishiyama T."/>
            <person name="Hasebe M."/>
            <person name="Maruyama T."/>
            <person name="Minagawa J."/>
            <person name="Obokata J."/>
            <person name="Shigenobu S."/>
        </authorList>
    </citation>
    <scope>NUCLEOTIDE SEQUENCE [LARGE SCALE GENOMIC DNA]</scope>
</reference>
<proteinExistence type="predicted"/>
<dbReference type="InterPro" id="IPR043502">
    <property type="entry name" value="DNA/RNA_pol_sf"/>
</dbReference>
<sequence length="355" mass="40679">MFANTSEPKQTAVDNKESYTGTELQPLRSEVEWAINSLKLKDGKSPGCDEITAVLLKASGEAGITYYHRICTKIWKTAEWPEEWKRAVFIILPKKGALQLCSNHRTISLISHPSKIMLKIIMKRLENILETEVSKTQAGFRKGRGTRDHIFNLRNIIEKFREIDEDLHICFIDYSKAFDCVIHKHLWKTLRDMGIHNNIVKLIKNLYAGQQAAVRLECGMSDWFPVSKGVRQGCILSPHLFSLYTEGIMREVEQDPRKDLYNKPNIQGLKLRDLRYADDTALLSTTTEGLHQLIHSVKEHSENKGLFLNIKKTKIVDTDRCKRTSDITVDGEKVECLENFEYLGSKIEGNVKCSK</sequence>
<keyword evidence="3" id="KW-0540">Nuclease</keyword>
<accession>A0AAV4FN93</accession>
<protein>
    <submittedName>
        <fullName evidence="3">Endonuclease-reverse transcriptase</fullName>
    </submittedName>
</protein>